<evidence type="ECO:0000256" key="6">
    <source>
        <dbReference type="ARBA" id="ARBA00023284"/>
    </source>
</evidence>
<dbReference type="KEGG" id="dvu:DVU_0283"/>
<dbReference type="STRING" id="882.DVU_0283"/>
<keyword evidence="3" id="KW-0274">FAD</keyword>
<keyword evidence="6" id="KW-0676">Redox-active center</keyword>
<dbReference type="InterPro" id="IPR036249">
    <property type="entry name" value="Thioredoxin-like_sf"/>
</dbReference>
<dbReference type="InterPro" id="IPR012336">
    <property type="entry name" value="Thioredoxin-like_fold"/>
</dbReference>
<dbReference type="PROSITE" id="PS00573">
    <property type="entry name" value="PYRIDINE_REDOX_2"/>
    <property type="match status" value="1"/>
</dbReference>
<feature type="domain" description="Thioredoxin-like fold" evidence="8">
    <location>
        <begin position="246"/>
        <end position="317"/>
    </location>
</feature>
<dbReference type="PANTHER" id="PTHR48105">
    <property type="entry name" value="THIOREDOXIN REDUCTASE 1-RELATED-RELATED"/>
    <property type="match status" value="1"/>
</dbReference>
<dbReference type="EMBL" id="AE017285">
    <property type="protein sequence ID" value="AAS94766.1"/>
    <property type="molecule type" value="Genomic_DNA"/>
</dbReference>
<dbReference type="Pfam" id="PF07992">
    <property type="entry name" value="Pyr_redox_2"/>
    <property type="match status" value="1"/>
</dbReference>
<evidence type="ECO:0000259" key="8">
    <source>
        <dbReference type="Pfam" id="PF13192"/>
    </source>
</evidence>
<dbReference type="Pfam" id="PF13192">
    <property type="entry name" value="Thioredoxin_3"/>
    <property type="match status" value="1"/>
</dbReference>
<dbReference type="InterPro" id="IPR023753">
    <property type="entry name" value="FAD/NAD-binding_dom"/>
</dbReference>
<keyword evidence="4" id="KW-0560">Oxidoreductase</keyword>
<dbReference type="Proteomes" id="UP000002194">
    <property type="component" value="Chromosome"/>
</dbReference>
<protein>
    <submittedName>
        <fullName evidence="9">AhpF family protein/thioredoxin reductase</fullName>
    </submittedName>
</protein>
<evidence type="ECO:0000313" key="10">
    <source>
        <dbReference type="Proteomes" id="UP000002194"/>
    </source>
</evidence>
<dbReference type="PATRIC" id="fig|882.5.peg.270"/>
<dbReference type="eggNOG" id="COG0526">
    <property type="taxonomic scope" value="Bacteria"/>
</dbReference>
<dbReference type="InterPro" id="IPR008255">
    <property type="entry name" value="Pyr_nucl-diS_OxRdtase_2_AS"/>
</dbReference>
<dbReference type="Gene3D" id="3.40.30.80">
    <property type="match status" value="1"/>
</dbReference>
<dbReference type="PRINTS" id="PR00368">
    <property type="entry name" value="FADPNR"/>
</dbReference>
<keyword evidence="2" id="KW-0285">Flavoprotein</keyword>
<dbReference type="SUPFAM" id="SSF52833">
    <property type="entry name" value="Thioredoxin-like"/>
    <property type="match status" value="2"/>
</dbReference>
<evidence type="ECO:0000256" key="5">
    <source>
        <dbReference type="ARBA" id="ARBA00023157"/>
    </source>
</evidence>
<dbReference type="PRINTS" id="PR00469">
    <property type="entry name" value="PNDRDTASEII"/>
</dbReference>
<comment type="similarity">
    <text evidence="1">Belongs to the class-II pyridine nucleotide-disulfide oxidoreductase family.</text>
</comment>
<dbReference type="InterPro" id="IPR050097">
    <property type="entry name" value="Ferredoxin-NADP_redctase_2"/>
</dbReference>
<dbReference type="HOGENOM" id="CLU_031864_4_2_7"/>
<dbReference type="OrthoDB" id="9806179at2"/>
<evidence type="ECO:0000256" key="2">
    <source>
        <dbReference type="ARBA" id="ARBA00022630"/>
    </source>
</evidence>
<dbReference type="GO" id="GO:0016668">
    <property type="term" value="F:oxidoreductase activity, acting on a sulfur group of donors, NAD(P) as acceptor"/>
    <property type="evidence" value="ECO:0007669"/>
    <property type="project" value="UniProtKB-ARBA"/>
</dbReference>
<keyword evidence="10" id="KW-1185">Reference proteome</keyword>
<reference evidence="9 10" key="1">
    <citation type="journal article" date="2004" name="Nat. Biotechnol.">
        <title>The genome sequence of the anaerobic, sulfate-reducing bacterium Desulfovibrio vulgaris Hildenborough.</title>
        <authorList>
            <person name="Heidelberg J.F."/>
            <person name="Seshadri R."/>
            <person name="Haveman S.A."/>
            <person name="Hemme C.L."/>
            <person name="Paulsen I.T."/>
            <person name="Kolonay J.F."/>
            <person name="Eisen J.A."/>
            <person name="Ward N."/>
            <person name="Methe B."/>
            <person name="Brinkac L.M."/>
            <person name="Daugherty S.C."/>
            <person name="Deboy R.T."/>
            <person name="Dodson R.J."/>
            <person name="Durkin A.S."/>
            <person name="Madupu R."/>
            <person name="Nelson W.C."/>
            <person name="Sullivan S.A."/>
            <person name="Fouts D."/>
            <person name="Haft D.H."/>
            <person name="Selengut J."/>
            <person name="Peterson J.D."/>
            <person name="Davidsen T.M."/>
            <person name="Zafar N."/>
            <person name="Zhou L."/>
            <person name="Radune D."/>
            <person name="Dimitrov G."/>
            <person name="Hance M."/>
            <person name="Tran K."/>
            <person name="Khouri H."/>
            <person name="Gill J."/>
            <person name="Utterback T.R."/>
            <person name="Feldblyum T.V."/>
            <person name="Wall J.D."/>
            <person name="Voordouw G."/>
            <person name="Fraser C.M."/>
        </authorList>
    </citation>
    <scope>NUCLEOTIDE SEQUENCE [LARGE SCALE GENOMIC DNA]</scope>
    <source>
        <strain evidence="10">ATCC 29579 / DSM 644 / NCIMB 8303 / VKM B-1760 / Hildenborough</strain>
    </source>
</reference>
<dbReference type="eggNOG" id="COG0492">
    <property type="taxonomic scope" value="Bacteria"/>
</dbReference>
<dbReference type="SUPFAM" id="SSF51905">
    <property type="entry name" value="FAD/NAD(P)-binding domain"/>
    <property type="match status" value="1"/>
</dbReference>
<keyword evidence="5" id="KW-1015">Disulfide bond</keyword>
<organism evidence="9 10">
    <name type="scientific">Nitratidesulfovibrio vulgaris (strain ATCC 29579 / DSM 644 / CCUG 34227 / NCIMB 8303 / VKM B-1760 / Hildenborough)</name>
    <name type="common">Desulfovibrio vulgaris</name>
    <dbReference type="NCBI Taxonomy" id="882"/>
    <lineage>
        <taxon>Bacteria</taxon>
        <taxon>Pseudomonadati</taxon>
        <taxon>Thermodesulfobacteriota</taxon>
        <taxon>Desulfovibrionia</taxon>
        <taxon>Desulfovibrionales</taxon>
        <taxon>Desulfovibrionaceae</taxon>
        <taxon>Nitratidesulfovibrio</taxon>
    </lineage>
</organism>
<evidence type="ECO:0000313" key="9">
    <source>
        <dbReference type="EMBL" id="AAS94766.1"/>
    </source>
</evidence>
<dbReference type="PhylomeDB" id="Q72FD1"/>
<sequence>MLVYAPRGPAPRPAPLHRKGRMFMAYAPQTGRGTVAALPPLCRHRRRKASTKRIRPFTRCARCLLHAMGMAMSSHRSTGVFTMSGLFKKKETAAQAADTQTQTPTPEAHEWLIPEEGRDQLQKVFAGLPGDVTIEVYTGGDPKNLFDDYARRFVADLALLAPRIKPAFHGLDSDMARKRGVTLSPTLLFNPEEYRIRFTGAPLGEEARAFIEAIFLVSARTSGLSQAAKTILAQLDGARSPRVFSSPGCPYCPAQCANAIKCAIERPDLVSAECVNADEFPDLSARYGVGSVPHTQFDESYKGIGLMPEERFVVELVALKDAERWLNEHAAKGGAHGAGTGQGAGSDAGVEVTETDLLVLGAGPAGLSAAIYAERSGLATVVLDKGIVGGQVTVTPVVENYPGFADIAGIKLVEVLSSHARQYATIRENEGVDDIKLGRRIEVHTPRNVFLARAVLFATGAQWRKLDVPGEDRFYGKGVSYCASCDGFVYRGRKVAVVGGGNTALTDALHLRNLGVEVTVIHRRDTFRAEKALQDSLTREGIPVIWNAVVEEVMGDTEVRGVRLRDTKTGETRDVPFDGVFVAIGHVPNSEQAADLGVDLEPDGSIKVDRHMRTNIPRVYAAGDVIGGVRQIVTAVGSGATAALSAFEDLQQPRWKKDKSA</sequence>
<feature type="domain" description="FAD/NAD(P)-binding" evidence="7">
    <location>
        <begin position="356"/>
        <end position="639"/>
    </location>
</feature>
<evidence type="ECO:0000256" key="1">
    <source>
        <dbReference type="ARBA" id="ARBA00009333"/>
    </source>
</evidence>
<evidence type="ECO:0000259" key="7">
    <source>
        <dbReference type="Pfam" id="PF07992"/>
    </source>
</evidence>
<name>Q72FD1_NITV2</name>
<gene>
    <name evidence="9" type="ordered locus">DVU_0283</name>
</gene>
<dbReference type="AlphaFoldDB" id="Q72FD1"/>
<dbReference type="SMR" id="Q72FD1"/>
<evidence type="ECO:0000256" key="3">
    <source>
        <dbReference type="ARBA" id="ARBA00022827"/>
    </source>
</evidence>
<dbReference type="EnsemblBacteria" id="AAS94766">
    <property type="protein sequence ID" value="AAS94766"/>
    <property type="gene ID" value="DVU_0283"/>
</dbReference>
<dbReference type="CDD" id="cd02973">
    <property type="entry name" value="TRX_GRX_like"/>
    <property type="match status" value="1"/>
</dbReference>
<evidence type="ECO:0000256" key="4">
    <source>
        <dbReference type="ARBA" id="ARBA00023002"/>
    </source>
</evidence>
<proteinExistence type="inferred from homology"/>
<dbReference type="PaxDb" id="882-DVU_0283"/>
<accession>Q72FD1</accession>
<dbReference type="Gene3D" id="3.50.50.60">
    <property type="entry name" value="FAD/NAD(P)-binding domain"/>
    <property type="match status" value="2"/>
</dbReference>
<dbReference type="InterPro" id="IPR036188">
    <property type="entry name" value="FAD/NAD-bd_sf"/>
</dbReference>